<dbReference type="GeneID" id="96647817"/>
<dbReference type="InterPro" id="IPR036412">
    <property type="entry name" value="HAD-like_sf"/>
</dbReference>
<dbReference type="NCBIfam" id="TIGR01509">
    <property type="entry name" value="HAD-SF-IA-v3"/>
    <property type="match status" value="1"/>
</dbReference>
<accession>A0ABP6U2L2</accession>
<sequence>MTRSSASPTGVDALILDYNGVPGLQPTPAMWTRLADLAEWPGRHLPSFQDAFWAPRNAYDAGELSDLAYWAKVLGHHPGPRWLRTLRDADTAMWTRTDPRVLDILYRARAAGLTMVLLSNAPAHLSNVLDATDWRRELMDDALYSARMGLCKPDPATYKHALAATGIADPARVLFVDDREDNCQAAAELGLRTLHYTGQPADLEAQLLPAPVNDLCV</sequence>
<gene>
    <name evidence="1" type="ORF">GCM10019016_078830</name>
</gene>
<dbReference type="InterPro" id="IPR023214">
    <property type="entry name" value="HAD_sf"/>
</dbReference>
<dbReference type="SUPFAM" id="SSF56784">
    <property type="entry name" value="HAD-like"/>
    <property type="match status" value="1"/>
</dbReference>
<proteinExistence type="predicted"/>
<dbReference type="Gene3D" id="1.10.150.240">
    <property type="entry name" value="Putative phosphatase, domain 2"/>
    <property type="match status" value="1"/>
</dbReference>
<name>A0ABP6U2L2_9ACTN</name>
<keyword evidence="2" id="KW-1185">Reference proteome</keyword>
<organism evidence="1 2">
    <name type="scientific">Streptomyces prasinosporus</name>
    <dbReference type="NCBI Taxonomy" id="68256"/>
    <lineage>
        <taxon>Bacteria</taxon>
        <taxon>Bacillati</taxon>
        <taxon>Actinomycetota</taxon>
        <taxon>Actinomycetes</taxon>
        <taxon>Kitasatosporales</taxon>
        <taxon>Streptomycetaceae</taxon>
        <taxon>Streptomyces</taxon>
        <taxon>Streptomyces albogriseolus group</taxon>
    </lineage>
</organism>
<dbReference type="PANTHER" id="PTHR43611">
    <property type="entry name" value="ALPHA-D-GLUCOSE 1-PHOSPHATE PHOSPHATASE"/>
    <property type="match status" value="1"/>
</dbReference>
<dbReference type="CDD" id="cd02603">
    <property type="entry name" value="HAD_sEH-N_like"/>
    <property type="match status" value="1"/>
</dbReference>
<dbReference type="EMBL" id="BAAAXF010000057">
    <property type="protein sequence ID" value="GAA3500776.1"/>
    <property type="molecule type" value="Genomic_DNA"/>
</dbReference>
<evidence type="ECO:0000313" key="2">
    <source>
        <dbReference type="Proteomes" id="UP001501455"/>
    </source>
</evidence>
<evidence type="ECO:0000313" key="1">
    <source>
        <dbReference type="EMBL" id="GAA3500776.1"/>
    </source>
</evidence>
<dbReference type="Pfam" id="PF00702">
    <property type="entry name" value="Hydrolase"/>
    <property type="match status" value="1"/>
</dbReference>
<protein>
    <submittedName>
        <fullName evidence="1">HAD family phosphatase</fullName>
    </submittedName>
</protein>
<dbReference type="InterPro" id="IPR006439">
    <property type="entry name" value="HAD-SF_hydro_IA"/>
</dbReference>
<dbReference type="InterPro" id="IPR023198">
    <property type="entry name" value="PGP-like_dom2"/>
</dbReference>
<dbReference type="Gene3D" id="3.40.50.1000">
    <property type="entry name" value="HAD superfamily/HAD-like"/>
    <property type="match status" value="1"/>
</dbReference>
<comment type="caution">
    <text evidence="1">The sequence shown here is derived from an EMBL/GenBank/DDBJ whole genome shotgun (WGS) entry which is preliminary data.</text>
</comment>
<reference evidence="2" key="1">
    <citation type="journal article" date="2019" name="Int. J. Syst. Evol. Microbiol.">
        <title>The Global Catalogue of Microorganisms (GCM) 10K type strain sequencing project: providing services to taxonomists for standard genome sequencing and annotation.</title>
        <authorList>
            <consortium name="The Broad Institute Genomics Platform"/>
            <consortium name="The Broad Institute Genome Sequencing Center for Infectious Disease"/>
            <person name="Wu L."/>
            <person name="Ma J."/>
        </authorList>
    </citation>
    <scope>NUCLEOTIDE SEQUENCE [LARGE SCALE GENOMIC DNA]</scope>
    <source>
        <strain evidence="2">JCM 4816</strain>
    </source>
</reference>
<dbReference type="RefSeq" id="WP_033306511.1">
    <property type="nucleotide sequence ID" value="NZ_BAAAXF010000057.1"/>
</dbReference>
<dbReference type="PANTHER" id="PTHR43611:SF3">
    <property type="entry name" value="FLAVIN MONONUCLEOTIDE HYDROLASE 1, CHLOROPLATIC"/>
    <property type="match status" value="1"/>
</dbReference>
<dbReference type="Proteomes" id="UP001501455">
    <property type="component" value="Unassembled WGS sequence"/>
</dbReference>